<dbReference type="EMBL" id="KQ415759">
    <property type="protein sequence ID" value="KOG00710.1"/>
    <property type="molecule type" value="Genomic_DNA"/>
</dbReference>
<sequence length="55" mass="6317">MTSLKTKTRSQSTIFSHILIFRQTTTKTSRHKRFNDVCIINEEKSDSVNSLCGLN</sequence>
<gene>
    <name evidence="1" type="ORF">OCBIM_22037465mg</name>
</gene>
<dbReference type="EMBL" id="KQ415759">
    <property type="protein sequence ID" value="KOG00711.1"/>
    <property type="molecule type" value="Genomic_DNA"/>
</dbReference>
<reference evidence="1" key="1">
    <citation type="submission" date="2015-07" db="EMBL/GenBank/DDBJ databases">
        <title>MeaNS - Measles Nucleotide Surveillance Program.</title>
        <authorList>
            <person name="Tran T."/>
            <person name="Druce J."/>
        </authorList>
    </citation>
    <scope>NUCLEOTIDE SEQUENCE</scope>
    <source>
        <strain evidence="1">UCB-OBI-ISO-001</strain>
        <tissue evidence="1">Gonad</tissue>
    </source>
</reference>
<accession>A0A0L8II24</accession>
<protein>
    <submittedName>
        <fullName evidence="1">Uncharacterized protein</fullName>
    </submittedName>
</protein>
<name>A0A0L8II24_OCTBM</name>
<evidence type="ECO:0000313" key="1">
    <source>
        <dbReference type="EMBL" id="KOG00709.1"/>
    </source>
</evidence>
<organism evidence="1">
    <name type="scientific">Octopus bimaculoides</name>
    <name type="common">California two-spotted octopus</name>
    <dbReference type="NCBI Taxonomy" id="37653"/>
    <lineage>
        <taxon>Eukaryota</taxon>
        <taxon>Metazoa</taxon>
        <taxon>Spiralia</taxon>
        <taxon>Lophotrochozoa</taxon>
        <taxon>Mollusca</taxon>
        <taxon>Cephalopoda</taxon>
        <taxon>Coleoidea</taxon>
        <taxon>Octopodiformes</taxon>
        <taxon>Octopoda</taxon>
        <taxon>Incirrata</taxon>
        <taxon>Octopodidae</taxon>
        <taxon>Octopus</taxon>
    </lineage>
</organism>
<dbReference type="EMBL" id="KQ415759">
    <property type="protein sequence ID" value="KOG00709.1"/>
    <property type="molecule type" value="Genomic_DNA"/>
</dbReference>
<proteinExistence type="predicted"/>
<dbReference type="AlphaFoldDB" id="A0A0L8II24"/>